<accession>A0A645ET40</accession>
<gene>
    <name evidence="3" type="ORF">SDC9_151606</name>
</gene>
<evidence type="ECO:0000256" key="1">
    <source>
        <dbReference type="SAM" id="Phobius"/>
    </source>
</evidence>
<feature type="transmembrane region" description="Helical" evidence="1">
    <location>
        <begin position="12"/>
        <end position="38"/>
    </location>
</feature>
<keyword evidence="1" id="KW-0812">Transmembrane</keyword>
<dbReference type="EMBL" id="VSSQ01050285">
    <property type="protein sequence ID" value="MPN04369.1"/>
    <property type="molecule type" value="Genomic_DNA"/>
</dbReference>
<dbReference type="AlphaFoldDB" id="A0A645ET40"/>
<evidence type="ECO:0000259" key="2">
    <source>
        <dbReference type="Pfam" id="PF12158"/>
    </source>
</evidence>
<keyword evidence="1" id="KW-1133">Transmembrane helix</keyword>
<protein>
    <recommendedName>
        <fullName evidence="2">DUF3592 domain-containing protein</fullName>
    </recommendedName>
</protein>
<dbReference type="Pfam" id="PF12158">
    <property type="entry name" value="DUF3592"/>
    <property type="match status" value="1"/>
</dbReference>
<evidence type="ECO:0000313" key="3">
    <source>
        <dbReference type="EMBL" id="MPN04369.1"/>
    </source>
</evidence>
<proteinExistence type="predicted"/>
<comment type="caution">
    <text evidence="3">The sequence shown here is derived from an EMBL/GenBank/DDBJ whole genome shotgun (WGS) entry which is preliminary data.</text>
</comment>
<feature type="transmembrane region" description="Helical" evidence="1">
    <location>
        <begin position="127"/>
        <end position="150"/>
    </location>
</feature>
<reference evidence="3" key="1">
    <citation type="submission" date="2019-08" db="EMBL/GenBank/DDBJ databases">
        <authorList>
            <person name="Kucharzyk K."/>
            <person name="Murdoch R.W."/>
            <person name="Higgins S."/>
            <person name="Loffler F."/>
        </authorList>
    </citation>
    <scope>NUCLEOTIDE SEQUENCE</scope>
</reference>
<dbReference type="InterPro" id="IPR021994">
    <property type="entry name" value="DUF3592"/>
</dbReference>
<feature type="domain" description="DUF3592" evidence="2">
    <location>
        <begin position="66"/>
        <end position="117"/>
    </location>
</feature>
<keyword evidence="1" id="KW-0472">Membrane</keyword>
<organism evidence="3">
    <name type="scientific">bioreactor metagenome</name>
    <dbReference type="NCBI Taxonomy" id="1076179"/>
    <lineage>
        <taxon>unclassified sequences</taxon>
        <taxon>metagenomes</taxon>
        <taxon>ecological metagenomes</taxon>
    </lineage>
</organism>
<sequence>MTLMIPSANITFAGLFTAIFSGTFGLMGLIFLAVGLGVSAGQNRKRSLCTANAEGVVNAMQSQFGSTGLRAVYGFSIDGKPYQYVSNYAGASNLLVGQTVRVYYDPQNIGRVYIEEDARQMQTFTRVFTILGAVFLSIALIVAVVLLGVLR</sequence>
<name>A0A645ET40_9ZZZZ</name>